<dbReference type="SMART" id="SM00355">
    <property type="entry name" value="ZnF_C2H2"/>
    <property type="match status" value="5"/>
</dbReference>
<evidence type="ECO:0000313" key="9">
    <source>
        <dbReference type="Proteomes" id="UP001305779"/>
    </source>
</evidence>
<evidence type="ECO:0000256" key="5">
    <source>
        <dbReference type="PROSITE-ProRule" id="PRU00042"/>
    </source>
</evidence>
<keyword evidence="1" id="KW-0479">Metal-binding</keyword>
<feature type="region of interest" description="Disordered" evidence="6">
    <location>
        <begin position="299"/>
        <end position="340"/>
    </location>
</feature>
<sequence>MERPSKRRKTLDNSIPDAQFFGTPTDMISAPISRMYQSPTHPARRTQDRRMALSSIINHAVANAGASSRQPVNVNANAVSRIGDAFSGIGDDFSARNDSLAGWIFSCSECKKGFQAFEDFYKHMEEKGHHQPTSNQHSRAASTEGDTETTTASPPTFTCALCKESHPDYPQLKHHIEQTLHCFPPDEKTTTARKDLSICITCQRSFIDEVDFGMHLNDRGHHPPPDNSFPGTFECPVCGEVFPGMLEQGLHIESMGHFKVEPSQEQGDEVVPANDDNVLSCVYCHEIFFTGPDFLEHMRDTGHDPAKEERELEQATALPSIEGFDDATTPGSGGDMNADQ</sequence>
<evidence type="ECO:0000256" key="6">
    <source>
        <dbReference type="SAM" id="MobiDB-lite"/>
    </source>
</evidence>
<gene>
    <name evidence="8" type="ORF">PRZ48_009818</name>
</gene>
<feature type="compositionally biased region" description="Basic and acidic residues" evidence="6">
    <location>
        <begin position="299"/>
        <end position="313"/>
    </location>
</feature>
<organism evidence="8 9">
    <name type="scientific">Zasmidium cellare</name>
    <name type="common">Wine cellar mold</name>
    <name type="synonym">Racodium cellare</name>
    <dbReference type="NCBI Taxonomy" id="395010"/>
    <lineage>
        <taxon>Eukaryota</taxon>
        <taxon>Fungi</taxon>
        <taxon>Dikarya</taxon>
        <taxon>Ascomycota</taxon>
        <taxon>Pezizomycotina</taxon>
        <taxon>Dothideomycetes</taxon>
        <taxon>Dothideomycetidae</taxon>
        <taxon>Mycosphaerellales</taxon>
        <taxon>Mycosphaerellaceae</taxon>
        <taxon>Zasmidium</taxon>
    </lineage>
</organism>
<evidence type="ECO:0000259" key="7">
    <source>
        <dbReference type="PROSITE" id="PS50157"/>
    </source>
</evidence>
<dbReference type="InterPro" id="IPR013087">
    <property type="entry name" value="Znf_C2H2_type"/>
</dbReference>
<evidence type="ECO:0000256" key="3">
    <source>
        <dbReference type="ARBA" id="ARBA00022771"/>
    </source>
</evidence>
<proteinExistence type="predicted"/>
<protein>
    <recommendedName>
        <fullName evidence="7">C2H2-type domain-containing protein</fullName>
    </recommendedName>
</protein>
<evidence type="ECO:0000256" key="4">
    <source>
        <dbReference type="ARBA" id="ARBA00022833"/>
    </source>
</evidence>
<keyword evidence="9" id="KW-1185">Reference proteome</keyword>
<feature type="region of interest" description="Disordered" evidence="6">
    <location>
        <begin position="127"/>
        <end position="153"/>
    </location>
</feature>
<dbReference type="PROSITE" id="PS00028">
    <property type="entry name" value="ZINC_FINGER_C2H2_1"/>
    <property type="match status" value="3"/>
</dbReference>
<dbReference type="Proteomes" id="UP001305779">
    <property type="component" value="Unassembled WGS sequence"/>
</dbReference>
<accession>A0ABR0EDU0</accession>
<feature type="domain" description="C2H2-type" evidence="7">
    <location>
        <begin position="105"/>
        <end position="134"/>
    </location>
</feature>
<dbReference type="PANTHER" id="PTHR24409">
    <property type="entry name" value="ZINC FINGER PROTEIN 142"/>
    <property type="match status" value="1"/>
</dbReference>
<keyword evidence="2" id="KW-0677">Repeat</keyword>
<dbReference type="PROSITE" id="PS50157">
    <property type="entry name" value="ZINC_FINGER_C2H2_2"/>
    <property type="match status" value="1"/>
</dbReference>
<keyword evidence="3 5" id="KW-0863">Zinc-finger</keyword>
<evidence type="ECO:0000313" key="8">
    <source>
        <dbReference type="EMBL" id="KAK4499305.1"/>
    </source>
</evidence>
<dbReference type="PANTHER" id="PTHR24409:SF295">
    <property type="entry name" value="AZ2-RELATED"/>
    <property type="match status" value="1"/>
</dbReference>
<evidence type="ECO:0000256" key="2">
    <source>
        <dbReference type="ARBA" id="ARBA00022737"/>
    </source>
</evidence>
<dbReference type="EMBL" id="JAXOVC010000007">
    <property type="protein sequence ID" value="KAK4499305.1"/>
    <property type="molecule type" value="Genomic_DNA"/>
</dbReference>
<comment type="caution">
    <text evidence="8">The sequence shown here is derived from an EMBL/GenBank/DDBJ whole genome shotgun (WGS) entry which is preliminary data.</text>
</comment>
<name>A0ABR0EDU0_ZASCE</name>
<feature type="compositionally biased region" description="Polar residues" evidence="6">
    <location>
        <begin position="131"/>
        <end position="141"/>
    </location>
</feature>
<evidence type="ECO:0000256" key="1">
    <source>
        <dbReference type="ARBA" id="ARBA00022723"/>
    </source>
</evidence>
<reference evidence="8 9" key="1">
    <citation type="journal article" date="2023" name="G3 (Bethesda)">
        <title>A chromosome-level genome assembly of Zasmidium syzygii isolated from banana leaves.</title>
        <authorList>
            <person name="van Westerhoven A.C."/>
            <person name="Mehrabi R."/>
            <person name="Talebi R."/>
            <person name="Steentjes M.B.F."/>
            <person name="Corcolon B."/>
            <person name="Chong P.A."/>
            <person name="Kema G.H.J."/>
            <person name="Seidl M.F."/>
        </authorList>
    </citation>
    <scope>NUCLEOTIDE SEQUENCE [LARGE SCALE GENOMIC DNA]</scope>
    <source>
        <strain evidence="8 9">P124</strain>
    </source>
</reference>
<keyword evidence="4" id="KW-0862">Zinc</keyword>